<dbReference type="PROSITE" id="PS51132">
    <property type="entry name" value="OLF"/>
    <property type="match status" value="1"/>
</dbReference>
<dbReference type="InterPro" id="IPR003598">
    <property type="entry name" value="Ig_sub2"/>
</dbReference>
<organism evidence="16 17">
    <name type="scientific">Polypedilum vanderplanki</name>
    <name type="common">Sleeping chironomid midge</name>
    <dbReference type="NCBI Taxonomy" id="319348"/>
    <lineage>
        <taxon>Eukaryota</taxon>
        <taxon>Metazoa</taxon>
        <taxon>Ecdysozoa</taxon>
        <taxon>Arthropoda</taxon>
        <taxon>Hexapoda</taxon>
        <taxon>Insecta</taxon>
        <taxon>Pterygota</taxon>
        <taxon>Neoptera</taxon>
        <taxon>Endopterygota</taxon>
        <taxon>Diptera</taxon>
        <taxon>Nematocera</taxon>
        <taxon>Chironomoidea</taxon>
        <taxon>Chironomidae</taxon>
        <taxon>Chironominae</taxon>
        <taxon>Polypedilum</taxon>
        <taxon>Polypedilum</taxon>
    </lineage>
</organism>
<keyword evidence="10" id="KW-0393">Immunoglobulin domain</keyword>
<dbReference type="InterPro" id="IPR050605">
    <property type="entry name" value="Olfactomedin-like_domain"/>
</dbReference>
<keyword evidence="5" id="KW-0732">Signal</keyword>
<reference evidence="16" key="1">
    <citation type="submission" date="2021-03" db="EMBL/GenBank/DDBJ databases">
        <title>Chromosome level genome of the anhydrobiotic midge Polypedilum vanderplanki.</title>
        <authorList>
            <person name="Yoshida Y."/>
            <person name="Kikawada T."/>
            <person name="Gusev O."/>
        </authorList>
    </citation>
    <scope>NUCLEOTIDE SEQUENCE</scope>
    <source>
        <strain evidence="16">NIAS01</strain>
        <tissue evidence="16">Whole body or cell culture</tissue>
    </source>
</reference>
<name>A0A9J6BET1_POLVA</name>
<comment type="caution">
    <text evidence="11">Lacks conserved residue(s) required for the propagation of feature annotation.</text>
</comment>
<dbReference type="PANTHER" id="PTHR23192:SF85">
    <property type="entry name" value="GLIOMEDIN"/>
    <property type="match status" value="1"/>
</dbReference>
<dbReference type="SUPFAM" id="SSF48726">
    <property type="entry name" value="Immunoglobulin"/>
    <property type="match status" value="2"/>
</dbReference>
<dbReference type="InterPro" id="IPR013783">
    <property type="entry name" value="Ig-like_fold"/>
</dbReference>
<keyword evidence="7 13" id="KW-0472">Membrane</keyword>
<evidence type="ECO:0000313" key="17">
    <source>
        <dbReference type="Proteomes" id="UP001107558"/>
    </source>
</evidence>
<keyword evidence="4" id="KW-0964">Secreted</keyword>
<feature type="compositionally biased region" description="Basic and acidic residues" evidence="12">
    <location>
        <begin position="256"/>
        <end position="271"/>
    </location>
</feature>
<dbReference type="Gene3D" id="2.60.40.10">
    <property type="entry name" value="Immunoglobulins"/>
    <property type="match status" value="2"/>
</dbReference>
<evidence type="ECO:0000256" key="5">
    <source>
        <dbReference type="ARBA" id="ARBA00022729"/>
    </source>
</evidence>
<feature type="region of interest" description="Disordered" evidence="12">
    <location>
        <begin position="179"/>
        <end position="318"/>
    </location>
</feature>
<evidence type="ECO:0000259" key="14">
    <source>
        <dbReference type="PROSITE" id="PS50835"/>
    </source>
</evidence>
<dbReference type="InterPro" id="IPR003112">
    <property type="entry name" value="Olfac-like_dom"/>
</dbReference>
<evidence type="ECO:0000256" key="10">
    <source>
        <dbReference type="ARBA" id="ARBA00023319"/>
    </source>
</evidence>
<accession>A0A9J6BET1</accession>
<dbReference type="EMBL" id="JADBJN010000004">
    <property type="protein sequence ID" value="KAG5668269.1"/>
    <property type="molecule type" value="Genomic_DNA"/>
</dbReference>
<comment type="caution">
    <text evidence="16">The sequence shown here is derived from an EMBL/GenBank/DDBJ whole genome shotgun (WGS) entry which is preliminary data.</text>
</comment>
<dbReference type="SMART" id="SM00408">
    <property type="entry name" value="IGc2"/>
    <property type="match status" value="2"/>
</dbReference>
<feature type="domain" description="Ig-like" evidence="14">
    <location>
        <begin position="344"/>
        <end position="433"/>
    </location>
</feature>
<keyword evidence="6" id="KW-0677">Repeat</keyword>
<evidence type="ECO:0000256" key="3">
    <source>
        <dbReference type="ARBA" id="ARBA00022475"/>
    </source>
</evidence>
<evidence type="ECO:0000256" key="2">
    <source>
        <dbReference type="ARBA" id="ARBA00004613"/>
    </source>
</evidence>
<sequence length="911" mass="102004">MTQKNKITPKAVIKPKNLELEKVSLNSTLRDFLFLSISFLFTILISFCIILYINNQQQQFFNEIETIHTKFAQINLKFEDLKRSHRSYARKGDIFTENLRLKRAISVFQSTEGPAVEFFDPKLRPELEKNDSLIMKKNNWKGAAPKGDNWVWMTAYSRIPFEAIDGFCKQTKDYCPPGPNGAKGDMGPVGLPGSPGMPGQKGQKGEIGPVGPPGLSLRGVPGIKGNPGARGLDGLDGIPGEPGLDGSPGRAGENGKPGKDGRDGLDGKNGQDGKNGTNGSPGVQGPKGDPGPKGDTGMTGPRGPQGFHGRNGKDGEPSTCMHTCEKVNGTFTDDKLYYIGASIPVIETEQPKVIVVTEKDNVRLRCAATGIPEPIIRWERNINGTIDTGEWKANSITNNVLNFTKINRVHSGVYTCIAYNGIGSPSTYQYKIEVQFKPVVRIRHRSDQQVKMELHKSVNISCESDAFPEPVMYWQREDGTVIENDFRHRIEQRNDSIYTSVLTLTITRILDTDINRQYHCVSKNLLGIARIIFYSSLSHGIVNKEGDEPLLSGELPPSIESYEKLCPAPPPCEKCPTIKDLKCKDTIQSLSDLIEKDFKVSVTGNKTEYKPLGNRTYNCELGMVGKPVFYKYLDVPRGAWMRDPVAIENVTVQKVWITKENDQNTLYEYKSKEEYQKDFKPKKYILNCAIKGNAHIVYNNNFYYYCGTEEKIYRYDLKAEKVAISAELEFHNTSHLLYTTKYNVVDFNVDENGLWVIHSAKDSNYTIVSKLNDTTLEVVSSLNITVFHDKLGEMFILCGILYGVDSTTARHTKIRFALDLYSDKENNDKLLDVDIPFANPFNSTSTIGYNHHLKELYTWANGNQLTYLVQINALGTNATNENDDFEKSLRRAVGYSVLRASVKNDKIKGEM</sequence>
<dbReference type="InterPro" id="IPR008160">
    <property type="entry name" value="Collagen"/>
</dbReference>
<dbReference type="GO" id="GO:0007165">
    <property type="term" value="P:signal transduction"/>
    <property type="evidence" value="ECO:0007669"/>
    <property type="project" value="TreeGrafter"/>
</dbReference>
<dbReference type="InterPro" id="IPR003599">
    <property type="entry name" value="Ig_sub"/>
</dbReference>
<keyword evidence="3" id="KW-1003">Cell membrane</keyword>
<evidence type="ECO:0000256" key="6">
    <source>
        <dbReference type="ARBA" id="ARBA00022737"/>
    </source>
</evidence>
<dbReference type="GO" id="GO:0005886">
    <property type="term" value="C:plasma membrane"/>
    <property type="evidence" value="ECO:0007669"/>
    <property type="project" value="UniProtKB-SubCell"/>
</dbReference>
<evidence type="ECO:0000256" key="11">
    <source>
        <dbReference type="PROSITE-ProRule" id="PRU00446"/>
    </source>
</evidence>
<keyword evidence="8" id="KW-1015">Disulfide bond</keyword>
<keyword evidence="17" id="KW-1185">Reference proteome</keyword>
<evidence type="ECO:0000259" key="15">
    <source>
        <dbReference type="PROSITE" id="PS51132"/>
    </source>
</evidence>
<dbReference type="Pfam" id="PF02191">
    <property type="entry name" value="OLF"/>
    <property type="match status" value="1"/>
</dbReference>
<feature type="compositionally biased region" description="Low complexity" evidence="12">
    <location>
        <begin position="281"/>
        <end position="301"/>
    </location>
</feature>
<proteinExistence type="predicted"/>
<evidence type="ECO:0000256" key="9">
    <source>
        <dbReference type="ARBA" id="ARBA00023180"/>
    </source>
</evidence>
<comment type="subcellular location">
    <subcellularLocation>
        <location evidence="1">Cell membrane</location>
    </subcellularLocation>
    <subcellularLocation>
        <location evidence="2">Secreted</location>
    </subcellularLocation>
</comment>
<feature type="domain" description="Ig-like" evidence="14">
    <location>
        <begin position="438"/>
        <end position="538"/>
    </location>
</feature>
<keyword evidence="13" id="KW-1133">Transmembrane helix</keyword>
<dbReference type="Pfam" id="PF13927">
    <property type="entry name" value="Ig_3"/>
    <property type="match status" value="2"/>
</dbReference>
<evidence type="ECO:0000256" key="7">
    <source>
        <dbReference type="ARBA" id="ARBA00023136"/>
    </source>
</evidence>
<dbReference type="OrthoDB" id="8626508at2759"/>
<feature type="domain" description="Olfactomedin-like" evidence="15">
    <location>
        <begin position="618"/>
        <end position="873"/>
    </location>
</feature>
<dbReference type="PANTHER" id="PTHR23192">
    <property type="entry name" value="OLFACTOMEDIN-RELATED"/>
    <property type="match status" value="1"/>
</dbReference>
<dbReference type="FunFam" id="2.60.40.10:FF:000328">
    <property type="entry name" value="CLUMA_CG000981, isoform A"/>
    <property type="match status" value="1"/>
</dbReference>
<evidence type="ECO:0000313" key="16">
    <source>
        <dbReference type="EMBL" id="KAG5668269.1"/>
    </source>
</evidence>
<feature type="transmembrane region" description="Helical" evidence="13">
    <location>
        <begin position="32"/>
        <end position="53"/>
    </location>
</feature>
<gene>
    <name evidence="16" type="ORF">PVAND_016216</name>
</gene>
<dbReference type="PROSITE" id="PS50835">
    <property type="entry name" value="IG_LIKE"/>
    <property type="match status" value="2"/>
</dbReference>
<evidence type="ECO:0000256" key="8">
    <source>
        <dbReference type="ARBA" id="ARBA00023157"/>
    </source>
</evidence>
<dbReference type="InterPro" id="IPR007110">
    <property type="entry name" value="Ig-like_dom"/>
</dbReference>
<evidence type="ECO:0000256" key="4">
    <source>
        <dbReference type="ARBA" id="ARBA00022525"/>
    </source>
</evidence>
<protein>
    <submittedName>
        <fullName evidence="16">Uncharacterized protein</fullName>
    </submittedName>
</protein>
<dbReference type="SMART" id="SM00409">
    <property type="entry name" value="IG"/>
    <property type="match status" value="2"/>
</dbReference>
<evidence type="ECO:0000256" key="12">
    <source>
        <dbReference type="SAM" id="MobiDB-lite"/>
    </source>
</evidence>
<dbReference type="InterPro" id="IPR036179">
    <property type="entry name" value="Ig-like_dom_sf"/>
</dbReference>
<keyword evidence="13" id="KW-0812">Transmembrane</keyword>
<dbReference type="GO" id="GO:0005615">
    <property type="term" value="C:extracellular space"/>
    <property type="evidence" value="ECO:0007669"/>
    <property type="project" value="TreeGrafter"/>
</dbReference>
<keyword evidence="9" id="KW-0325">Glycoprotein</keyword>
<evidence type="ECO:0000256" key="13">
    <source>
        <dbReference type="SAM" id="Phobius"/>
    </source>
</evidence>
<dbReference type="Pfam" id="PF01391">
    <property type="entry name" value="Collagen"/>
    <property type="match status" value="1"/>
</dbReference>
<dbReference type="AlphaFoldDB" id="A0A9J6BET1"/>
<dbReference type="SMART" id="SM00284">
    <property type="entry name" value="OLF"/>
    <property type="match status" value="1"/>
</dbReference>
<evidence type="ECO:0000256" key="1">
    <source>
        <dbReference type="ARBA" id="ARBA00004236"/>
    </source>
</evidence>
<dbReference type="Proteomes" id="UP001107558">
    <property type="component" value="Chromosome 4"/>
</dbReference>